<dbReference type="EMBL" id="FOFS01000014">
    <property type="protein sequence ID" value="SER04723.1"/>
    <property type="molecule type" value="Genomic_DNA"/>
</dbReference>
<dbReference type="SUPFAM" id="SSF69786">
    <property type="entry name" value="YggU-like"/>
    <property type="match status" value="1"/>
</dbReference>
<dbReference type="NCBIfam" id="TIGR00251">
    <property type="entry name" value="DUF167 family protein"/>
    <property type="match status" value="1"/>
</dbReference>
<evidence type="ECO:0000313" key="3">
    <source>
        <dbReference type="EMBL" id="SER04723.1"/>
    </source>
</evidence>
<name>A0A1H9L152_9GAMM</name>
<accession>A0A1H9L152</accession>
<dbReference type="Proteomes" id="UP000199233">
    <property type="component" value="Unassembled WGS sequence"/>
</dbReference>
<reference evidence="3 4" key="1">
    <citation type="submission" date="2016-10" db="EMBL/GenBank/DDBJ databases">
        <authorList>
            <person name="de Groot N.N."/>
        </authorList>
    </citation>
    <scope>NUCLEOTIDE SEQUENCE [LARGE SCALE GENOMIC DNA]</scope>
    <source>
        <strain evidence="3 4">DSM 25927</strain>
    </source>
</reference>
<evidence type="ECO:0000256" key="1">
    <source>
        <dbReference type="ARBA" id="ARBA00010364"/>
    </source>
</evidence>
<organism evidence="3 4">
    <name type="scientific">Solimonas aquatica</name>
    <dbReference type="NCBI Taxonomy" id="489703"/>
    <lineage>
        <taxon>Bacteria</taxon>
        <taxon>Pseudomonadati</taxon>
        <taxon>Pseudomonadota</taxon>
        <taxon>Gammaproteobacteria</taxon>
        <taxon>Nevskiales</taxon>
        <taxon>Nevskiaceae</taxon>
        <taxon>Solimonas</taxon>
    </lineage>
</organism>
<gene>
    <name evidence="3" type="ORF">SAMN04488038_114114</name>
</gene>
<evidence type="ECO:0000256" key="2">
    <source>
        <dbReference type="HAMAP-Rule" id="MF_00634"/>
    </source>
</evidence>
<dbReference type="AlphaFoldDB" id="A0A1H9L152"/>
<dbReference type="HAMAP" id="MF_00634">
    <property type="entry name" value="UPF0235"/>
    <property type="match status" value="1"/>
</dbReference>
<dbReference type="PANTHER" id="PTHR13420">
    <property type="entry name" value="UPF0235 PROTEIN C15ORF40"/>
    <property type="match status" value="1"/>
</dbReference>
<dbReference type="PANTHER" id="PTHR13420:SF7">
    <property type="entry name" value="UPF0235 PROTEIN C15ORF40"/>
    <property type="match status" value="1"/>
</dbReference>
<dbReference type="InterPro" id="IPR036591">
    <property type="entry name" value="YggU-like_sf"/>
</dbReference>
<dbReference type="Gene3D" id="3.30.1200.10">
    <property type="entry name" value="YggU-like"/>
    <property type="match status" value="1"/>
</dbReference>
<sequence>MASVRLQVKVSPKAARDALLGWHEAQLKLSVTAVPERGKANAAVRELLADLLRIPKSRITLLRGDTSSQKLFEIEGLDEAELRRRIDAQTK</sequence>
<dbReference type="GO" id="GO:0005737">
    <property type="term" value="C:cytoplasm"/>
    <property type="evidence" value="ECO:0007669"/>
    <property type="project" value="TreeGrafter"/>
</dbReference>
<keyword evidence="4" id="KW-1185">Reference proteome</keyword>
<proteinExistence type="inferred from homology"/>
<evidence type="ECO:0000313" key="4">
    <source>
        <dbReference type="Proteomes" id="UP000199233"/>
    </source>
</evidence>
<dbReference type="Pfam" id="PF02594">
    <property type="entry name" value="DUF167"/>
    <property type="match status" value="1"/>
</dbReference>
<dbReference type="OrthoDB" id="9800587at2"/>
<dbReference type="RefSeq" id="WP_093288972.1">
    <property type="nucleotide sequence ID" value="NZ_FOFS01000014.1"/>
</dbReference>
<dbReference type="InterPro" id="IPR003746">
    <property type="entry name" value="DUF167"/>
</dbReference>
<protein>
    <recommendedName>
        <fullName evidence="2">UPF0235 protein SAMN04488038_114114</fullName>
    </recommendedName>
</protein>
<dbReference type="SMART" id="SM01152">
    <property type="entry name" value="DUF167"/>
    <property type="match status" value="1"/>
</dbReference>
<comment type="similarity">
    <text evidence="1 2">Belongs to the UPF0235 family.</text>
</comment>